<feature type="non-terminal residue" evidence="9">
    <location>
        <position position="123"/>
    </location>
</feature>
<dbReference type="GO" id="GO:0072686">
    <property type="term" value="C:mitotic spindle"/>
    <property type="evidence" value="ECO:0007669"/>
    <property type="project" value="TreeGrafter"/>
</dbReference>
<feature type="non-terminal residue" evidence="9">
    <location>
        <position position="1"/>
    </location>
</feature>
<keyword evidence="2" id="KW-0963">Cytoplasm</keyword>
<dbReference type="PANTHER" id="PTHR47970">
    <property type="entry name" value="KINESIN-LIKE PROTEIN KIF11"/>
    <property type="match status" value="1"/>
</dbReference>
<reference evidence="9" key="1">
    <citation type="submission" date="2014-12" db="EMBL/GenBank/DDBJ databases">
        <title>Insight into the proteome of Arion vulgaris.</title>
        <authorList>
            <person name="Aradska J."/>
            <person name="Bulat T."/>
            <person name="Smidak R."/>
            <person name="Sarate P."/>
            <person name="Gangsoo J."/>
            <person name="Sialana F."/>
            <person name="Bilban M."/>
            <person name="Lubec G."/>
        </authorList>
    </citation>
    <scope>NUCLEOTIDE SEQUENCE</scope>
    <source>
        <tissue evidence="9">Skin</tissue>
    </source>
</reference>
<dbReference type="GO" id="GO:0005524">
    <property type="term" value="F:ATP binding"/>
    <property type="evidence" value="ECO:0007669"/>
    <property type="project" value="UniProtKB-KW"/>
</dbReference>
<evidence type="ECO:0000256" key="1">
    <source>
        <dbReference type="ARBA" id="ARBA00004245"/>
    </source>
</evidence>
<dbReference type="AlphaFoldDB" id="A0A0B7AGX7"/>
<dbReference type="GO" id="GO:0005634">
    <property type="term" value="C:nucleus"/>
    <property type="evidence" value="ECO:0007669"/>
    <property type="project" value="TreeGrafter"/>
</dbReference>
<dbReference type="GO" id="GO:0005876">
    <property type="term" value="C:spindle microtubule"/>
    <property type="evidence" value="ECO:0007669"/>
    <property type="project" value="TreeGrafter"/>
</dbReference>
<evidence type="ECO:0000259" key="8">
    <source>
        <dbReference type="PROSITE" id="PS50067"/>
    </source>
</evidence>
<keyword evidence="3" id="KW-0547">Nucleotide-binding</keyword>
<dbReference type="PROSITE" id="PS50067">
    <property type="entry name" value="KINESIN_MOTOR_2"/>
    <property type="match status" value="1"/>
</dbReference>
<feature type="domain" description="Kinesin motor" evidence="8">
    <location>
        <begin position="37"/>
        <end position="123"/>
    </location>
</feature>
<evidence type="ECO:0000256" key="5">
    <source>
        <dbReference type="ARBA" id="ARBA00023175"/>
    </source>
</evidence>
<dbReference type="GO" id="GO:0051231">
    <property type="term" value="P:spindle elongation"/>
    <property type="evidence" value="ECO:0007669"/>
    <property type="project" value="TreeGrafter"/>
</dbReference>
<accession>A0A0B7AGX7</accession>
<keyword evidence="6" id="KW-0206">Cytoskeleton</keyword>
<dbReference type="Gene3D" id="3.40.850.10">
    <property type="entry name" value="Kinesin motor domain"/>
    <property type="match status" value="1"/>
</dbReference>
<evidence type="ECO:0000256" key="3">
    <source>
        <dbReference type="ARBA" id="ARBA00022741"/>
    </source>
</evidence>
<dbReference type="SUPFAM" id="SSF52540">
    <property type="entry name" value="P-loop containing nucleoside triphosphate hydrolases"/>
    <property type="match status" value="1"/>
</dbReference>
<evidence type="ECO:0000256" key="7">
    <source>
        <dbReference type="PROSITE-ProRule" id="PRU00283"/>
    </source>
</evidence>
<dbReference type="InterPro" id="IPR036961">
    <property type="entry name" value="Kinesin_motor_dom_sf"/>
</dbReference>
<comment type="subcellular location">
    <subcellularLocation>
        <location evidence="1">Cytoplasm</location>
        <location evidence="1">Cytoskeleton</location>
    </subcellularLocation>
</comment>
<name>A0A0B7AGX7_9EUPU</name>
<comment type="similarity">
    <text evidence="7">Belongs to the TRAFAC class myosin-kinesin ATPase superfamily. Kinesin family.</text>
</comment>
<dbReference type="GO" id="GO:0090307">
    <property type="term" value="P:mitotic spindle assembly"/>
    <property type="evidence" value="ECO:0007669"/>
    <property type="project" value="TreeGrafter"/>
</dbReference>
<dbReference type="Pfam" id="PF00225">
    <property type="entry name" value="Kinesin"/>
    <property type="match status" value="1"/>
</dbReference>
<dbReference type="InterPro" id="IPR047149">
    <property type="entry name" value="KIF11-like"/>
</dbReference>
<organism evidence="9">
    <name type="scientific">Arion vulgaris</name>
    <dbReference type="NCBI Taxonomy" id="1028688"/>
    <lineage>
        <taxon>Eukaryota</taxon>
        <taxon>Metazoa</taxon>
        <taxon>Spiralia</taxon>
        <taxon>Lophotrochozoa</taxon>
        <taxon>Mollusca</taxon>
        <taxon>Gastropoda</taxon>
        <taxon>Heterobranchia</taxon>
        <taxon>Euthyneura</taxon>
        <taxon>Panpulmonata</taxon>
        <taxon>Eupulmonata</taxon>
        <taxon>Stylommatophora</taxon>
        <taxon>Helicina</taxon>
        <taxon>Arionoidea</taxon>
        <taxon>Arionidae</taxon>
        <taxon>Arion</taxon>
    </lineage>
</organism>
<dbReference type="EMBL" id="HACG01033178">
    <property type="protein sequence ID" value="CEK80043.1"/>
    <property type="molecule type" value="Transcribed_RNA"/>
</dbReference>
<evidence type="ECO:0000256" key="6">
    <source>
        <dbReference type="ARBA" id="ARBA00023212"/>
    </source>
</evidence>
<dbReference type="InterPro" id="IPR027417">
    <property type="entry name" value="P-loop_NTPase"/>
</dbReference>
<dbReference type="PANTHER" id="PTHR47970:SF12">
    <property type="entry name" value="KINESIN FAMILY MEMBER 11"/>
    <property type="match status" value="1"/>
</dbReference>
<dbReference type="GO" id="GO:0007018">
    <property type="term" value="P:microtubule-based movement"/>
    <property type="evidence" value="ECO:0007669"/>
    <property type="project" value="InterPro"/>
</dbReference>
<keyword evidence="5" id="KW-0505">Motor protein</keyword>
<evidence type="ECO:0000313" key="9">
    <source>
        <dbReference type="EMBL" id="CEK80043.1"/>
    </source>
</evidence>
<dbReference type="GO" id="GO:0008017">
    <property type="term" value="F:microtubule binding"/>
    <property type="evidence" value="ECO:0007669"/>
    <property type="project" value="InterPro"/>
</dbReference>
<evidence type="ECO:0000256" key="2">
    <source>
        <dbReference type="ARBA" id="ARBA00022490"/>
    </source>
</evidence>
<evidence type="ECO:0000256" key="4">
    <source>
        <dbReference type="ARBA" id="ARBA00022840"/>
    </source>
</evidence>
<keyword evidence="4" id="KW-0067">ATP-binding</keyword>
<dbReference type="GO" id="GO:0008574">
    <property type="term" value="F:plus-end-directed microtubule motor activity"/>
    <property type="evidence" value="ECO:0007669"/>
    <property type="project" value="TreeGrafter"/>
</dbReference>
<proteinExistence type="inferred from homology"/>
<comment type="caution">
    <text evidence="7">Lacks conserved residue(s) required for the propagation of feature annotation.</text>
</comment>
<sequence>LNISVCPRKCFNNNFVIMSTTTKQTKVEVKEKEKNQNIQVAVRCRPINSIEKKQGSCSILNCDKGKREVTVKERVGIHPHIKTYNFDHVFPPDSQQIDVYKSVVMPVVEEVLAGYNCTIFAYG</sequence>
<gene>
    <name evidence="9" type="primary">ORF118809</name>
</gene>
<dbReference type="InterPro" id="IPR001752">
    <property type="entry name" value="Kinesin_motor_dom"/>
</dbReference>
<protein>
    <recommendedName>
        <fullName evidence="8">Kinesin motor domain-containing protein</fullName>
    </recommendedName>
</protein>